<dbReference type="STRING" id="1405.B7492_02195"/>
<feature type="domain" description="NodB homology" evidence="5">
    <location>
        <begin position="199"/>
        <end position="361"/>
    </location>
</feature>
<dbReference type="GO" id="GO:0016810">
    <property type="term" value="F:hydrolase activity, acting on carbon-nitrogen (but not peptide) bonds"/>
    <property type="evidence" value="ECO:0007669"/>
    <property type="project" value="InterPro"/>
</dbReference>
<comment type="caution">
    <text evidence="6">The sequence shown here is derived from an EMBL/GenBank/DDBJ whole genome shotgun (WGS) entry which is preliminary data.</text>
</comment>
<evidence type="ECO:0000313" key="7">
    <source>
        <dbReference type="EMBL" id="RFT65804.1"/>
    </source>
</evidence>
<comment type="subcellular location">
    <subcellularLocation>
        <location evidence="1">Secreted</location>
    </subcellularLocation>
</comment>
<gene>
    <name evidence="7" type="ORF">D0U04_17345</name>
    <name evidence="6" type="ORF">DJ93_2858</name>
</gene>
<dbReference type="InterPro" id="IPR002509">
    <property type="entry name" value="NODB_dom"/>
</dbReference>
<name>A0A090YS47_9BACI</name>
<proteinExistence type="predicted"/>
<sequence>MRKYAAIALCTSAILAGCTTSNANQEPKKEKKVQEQVNKKEETVQTQGKISYAPITHESANTSIHITDIKDSLSEVQYKIWRTADGKESAKSFSSKEKEKQFTIPFNIKEFEGQRGEYQIEAIGTKKDGKNIPLTKSTIIFEQKVPVLMYHAIDDYHGQGIKDLFVSPANFEAQMKYLKENGFTLLTFERWNDINKVNKPIFVTFDDGMKNNMNAFRILQKLKDDTFKPAATEYMIVDNVDVEGALSTVEIKEMVDSGIFSVQSHTATHADLPKITNYAEELKGSKEKLEKITGKPVIAIAYPFGHVDDKVVAETKKYYQFATTTKPGQFITKGEPDELLKMKRVRIHNTTTVEQFASSIK</sequence>
<evidence type="ECO:0000256" key="2">
    <source>
        <dbReference type="ARBA" id="ARBA00022729"/>
    </source>
</evidence>
<keyword evidence="2 4" id="KW-0732">Signal</keyword>
<evidence type="ECO:0000313" key="6">
    <source>
        <dbReference type="EMBL" id="KFN01644.1"/>
    </source>
</evidence>
<evidence type="ECO:0000256" key="1">
    <source>
        <dbReference type="ARBA" id="ARBA00004613"/>
    </source>
</evidence>
<dbReference type="CDD" id="cd10918">
    <property type="entry name" value="CE4_NodB_like_5s_6s"/>
    <property type="match status" value="1"/>
</dbReference>
<dbReference type="Proteomes" id="UP000029389">
    <property type="component" value="Unassembled WGS sequence"/>
</dbReference>
<feature type="chain" id="PRO_5001867471" evidence="4">
    <location>
        <begin position="24"/>
        <end position="361"/>
    </location>
</feature>
<dbReference type="EMBL" id="QVOD01000021">
    <property type="protein sequence ID" value="RFT65804.1"/>
    <property type="molecule type" value="Genomic_DNA"/>
</dbReference>
<protein>
    <submittedName>
        <fullName evidence="6">Polysaccharide deacetylase family protein</fullName>
    </submittedName>
</protein>
<dbReference type="Gene3D" id="2.60.40.3760">
    <property type="match status" value="1"/>
</dbReference>
<dbReference type="PROSITE" id="PS51677">
    <property type="entry name" value="NODB"/>
    <property type="match status" value="1"/>
</dbReference>
<dbReference type="RefSeq" id="WP_042981568.1">
    <property type="nucleotide sequence ID" value="NZ_JMQC01000008.1"/>
</dbReference>
<dbReference type="AlphaFoldDB" id="A0A090YS47"/>
<reference evidence="7 9" key="2">
    <citation type="submission" date="2018-08" db="EMBL/GenBank/DDBJ databases">
        <title>Bacillus clarus sp. nov. strain PS00077A.</title>
        <authorList>
            <person name="Mendez Acevedo M."/>
            <person name="Carroll L."/>
            <person name="Mukherjee M."/>
            <person name="Wiedmann M."/>
            <person name="Kovac J."/>
        </authorList>
    </citation>
    <scope>NUCLEOTIDE SEQUENCE [LARGE SCALE GENOMIC DNA]</scope>
    <source>
        <strain evidence="7 9">PS00077A</strain>
    </source>
</reference>
<dbReference type="InterPro" id="IPR011330">
    <property type="entry name" value="Glyco_hydro/deAcase_b/a-brl"/>
</dbReference>
<evidence type="ECO:0000313" key="9">
    <source>
        <dbReference type="Proteomes" id="UP000264294"/>
    </source>
</evidence>
<dbReference type="Gene3D" id="3.20.20.370">
    <property type="entry name" value="Glycoside hydrolase/deacetylase"/>
    <property type="match status" value="1"/>
</dbReference>
<dbReference type="PANTHER" id="PTHR34216">
    <property type="match status" value="1"/>
</dbReference>
<feature type="signal peptide" evidence="4">
    <location>
        <begin position="1"/>
        <end position="23"/>
    </location>
</feature>
<dbReference type="GO" id="GO:0005975">
    <property type="term" value="P:carbohydrate metabolic process"/>
    <property type="evidence" value="ECO:0007669"/>
    <property type="project" value="InterPro"/>
</dbReference>
<evidence type="ECO:0000259" key="5">
    <source>
        <dbReference type="PROSITE" id="PS51677"/>
    </source>
</evidence>
<dbReference type="Proteomes" id="UP000264294">
    <property type="component" value="Unassembled WGS sequence"/>
</dbReference>
<accession>A0A090YS47</accession>
<dbReference type="InterPro" id="IPR051398">
    <property type="entry name" value="Polysacch_Deacetylase"/>
</dbReference>
<evidence type="ECO:0000313" key="8">
    <source>
        <dbReference type="Proteomes" id="UP000029389"/>
    </source>
</evidence>
<feature type="compositionally biased region" description="Basic and acidic residues" evidence="3">
    <location>
        <begin position="26"/>
        <end position="43"/>
    </location>
</feature>
<dbReference type="PATRIC" id="fig|1405.8.peg.2980"/>
<feature type="region of interest" description="Disordered" evidence="3">
    <location>
        <begin position="23"/>
        <end position="48"/>
    </location>
</feature>
<dbReference type="GO" id="GO:0005576">
    <property type="term" value="C:extracellular region"/>
    <property type="evidence" value="ECO:0007669"/>
    <property type="project" value="UniProtKB-SubCell"/>
</dbReference>
<dbReference type="EMBL" id="JMQC01000008">
    <property type="protein sequence ID" value="KFN01644.1"/>
    <property type="molecule type" value="Genomic_DNA"/>
</dbReference>
<dbReference type="Pfam" id="PF01522">
    <property type="entry name" value="Polysacc_deac_1"/>
    <property type="match status" value="1"/>
</dbReference>
<reference evidence="6 8" key="1">
    <citation type="submission" date="2014-04" db="EMBL/GenBank/DDBJ databases">
        <authorList>
            <person name="Bishop-Lilly K.A."/>
            <person name="Broomall S.M."/>
            <person name="Chain P.S."/>
            <person name="Chertkov O."/>
            <person name="Coyne S.R."/>
            <person name="Daligault H.E."/>
            <person name="Davenport K.W."/>
            <person name="Erkkila T."/>
            <person name="Frey K.G."/>
            <person name="Gibbons H.S."/>
            <person name="Gu W."/>
            <person name="Jaissle J."/>
            <person name="Johnson S.L."/>
            <person name="Koroleva G.I."/>
            <person name="Ladner J.T."/>
            <person name="Lo C.-C."/>
            <person name="Minogue T.D."/>
            <person name="Munk C."/>
            <person name="Palacios G.F."/>
            <person name="Redden C.L."/>
            <person name="Rosenzweig C.N."/>
            <person name="Scholz M.B."/>
            <person name="Teshima H."/>
            <person name="Xu Y."/>
        </authorList>
    </citation>
    <scope>NUCLEOTIDE SEQUENCE [LARGE SCALE GENOMIC DNA]</scope>
    <source>
        <strain evidence="6 8">BHP</strain>
    </source>
</reference>
<keyword evidence="9" id="KW-1185">Reference proteome</keyword>
<evidence type="ECO:0000256" key="4">
    <source>
        <dbReference type="SAM" id="SignalP"/>
    </source>
</evidence>
<dbReference type="PROSITE" id="PS51257">
    <property type="entry name" value="PROKAR_LIPOPROTEIN"/>
    <property type="match status" value="1"/>
</dbReference>
<organism evidence="6 8">
    <name type="scientific">Bacillus clarus</name>
    <dbReference type="NCBI Taxonomy" id="2338372"/>
    <lineage>
        <taxon>Bacteria</taxon>
        <taxon>Bacillati</taxon>
        <taxon>Bacillota</taxon>
        <taxon>Bacilli</taxon>
        <taxon>Bacillales</taxon>
        <taxon>Bacillaceae</taxon>
        <taxon>Bacillus</taxon>
        <taxon>Bacillus cereus group</taxon>
    </lineage>
</organism>
<dbReference type="SUPFAM" id="SSF88713">
    <property type="entry name" value="Glycoside hydrolase/deacetylase"/>
    <property type="match status" value="1"/>
</dbReference>
<evidence type="ECO:0000256" key="3">
    <source>
        <dbReference type="SAM" id="MobiDB-lite"/>
    </source>
</evidence>
<dbReference type="PANTHER" id="PTHR34216:SF3">
    <property type="entry name" value="POLY-BETA-1,6-N-ACETYL-D-GLUCOSAMINE N-DEACETYLASE"/>
    <property type="match status" value="1"/>
</dbReference>